<accession>A0A1S8CL16</accession>
<dbReference type="SUPFAM" id="SSF49584">
    <property type="entry name" value="Periplasmic chaperone C-domain"/>
    <property type="match status" value="1"/>
</dbReference>
<dbReference type="InterPro" id="IPR001829">
    <property type="entry name" value="Pili_assmbl_chaperone_bac"/>
</dbReference>
<dbReference type="Gene3D" id="2.60.40.10">
    <property type="entry name" value="Immunoglobulins"/>
    <property type="match status" value="2"/>
</dbReference>
<feature type="domain" description="Pili assembly chaperone C-terminal" evidence="8">
    <location>
        <begin position="176"/>
        <end position="235"/>
    </location>
</feature>
<comment type="subcellular location">
    <subcellularLocation>
        <location evidence="1">Periplasm</location>
    </subcellularLocation>
</comment>
<keyword evidence="3 6" id="KW-0732">Signal</keyword>
<dbReference type="PRINTS" id="PR00969">
    <property type="entry name" value="CHAPERONPILI"/>
</dbReference>
<dbReference type="Pfam" id="PF02753">
    <property type="entry name" value="PapD_C"/>
    <property type="match status" value="1"/>
</dbReference>
<dbReference type="PANTHER" id="PTHR30251:SF0">
    <property type="entry name" value="FIMBRIAL CHAPERONE PROTEIN ELFD-RELATED"/>
    <property type="match status" value="1"/>
</dbReference>
<comment type="caution">
    <text evidence="9">The sequence shown here is derived from an EMBL/GenBank/DDBJ whole genome shotgun (WGS) entry which is preliminary data.</text>
</comment>
<evidence type="ECO:0000313" key="10">
    <source>
        <dbReference type="Proteomes" id="UP000216021"/>
    </source>
</evidence>
<reference evidence="9 10" key="1">
    <citation type="submission" date="2016-11" db="EMBL/GenBank/DDBJ databases">
        <title>Rahnella oryzae sp. nov., isolated from rice root.</title>
        <authorList>
            <person name="Zhang X.-X."/>
            <person name="Zhang J."/>
        </authorList>
    </citation>
    <scope>NUCLEOTIDE SEQUENCE [LARGE SCALE GENOMIC DNA]</scope>
    <source>
        <strain evidence="9 10">J11-6</strain>
    </source>
</reference>
<evidence type="ECO:0000256" key="2">
    <source>
        <dbReference type="ARBA" id="ARBA00007399"/>
    </source>
</evidence>
<dbReference type="InterPro" id="IPR036316">
    <property type="entry name" value="Pili_assmbl_chap_C_dom_sf"/>
</dbReference>
<dbReference type="GO" id="GO:0071555">
    <property type="term" value="P:cell wall organization"/>
    <property type="evidence" value="ECO:0007669"/>
    <property type="project" value="InterPro"/>
</dbReference>
<dbReference type="Proteomes" id="UP000216021">
    <property type="component" value="Unassembled WGS sequence"/>
</dbReference>
<feature type="chain" id="PRO_5012639422" evidence="6">
    <location>
        <begin position="28"/>
        <end position="242"/>
    </location>
</feature>
<keyword evidence="10" id="KW-1185">Reference proteome</keyword>
<sequence>MPAMRLCSIISLVSVALSSMCSLPVQADGFGINATRLIYPEGESSISTTLRNTLSNNPWLVRAVVSSAQDKQIAAPFQVIPPLFRLEPQSTNQVRIALIRDELPKDRESVFYFHATAIPASNKAGDLNPQKSINGMVQFGVGNIIKVFYRPSGLSVTPTQAQNNLQFKATAHGLEVSNPSPYFVSLDSLTVAGKKLPLSTPAAKMLVPFGSHSWPTAQMKGKVEWQTINDYGGTDAHSTILP</sequence>
<comment type="similarity">
    <text evidence="2">Belongs to the periplasmic pilus chaperone family.</text>
</comment>
<dbReference type="InterPro" id="IPR016147">
    <property type="entry name" value="Pili_assmbl_chaperone_N"/>
</dbReference>
<dbReference type="Pfam" id="PF00345">
    <property type="entry name" value="PapD_N"/>
    <property type="match status" value="1"/>
</dbReference>
<gene>
    <name evidence="9" type="ORF">BMI79_06770</name>
</gene>
<feature type="signal peptide" evidence="6">
    <location>
        <begin position="1"/>
        <end position="27"/>
    </location>
</feature>
<evidence type="ECO:0000256" key="5">
    <source>
        <dbReference type="ARBA" id="ARBA00023186"/>
    </source>
</evidence>
<dbReference type="InterPro" id="IPR008962">
    <property type="entry name" value="PapD-like_sf"/>
</dbReference>
<dbReference type="PANTHER" id="PTHR30251">
    <property type="entry name" value="PILUS ASSEMBLY CHAPERONE"/>
    <property type="match status" value="1"/>
</dbReference>
<evidence type="ECO:0000313" key="9">
    <source>
        <dbReference type="EMBL" id="OMQ24526.1"/>
    </source>
</evidence>
<dbReference type="InterPro" id="IPR016148">
    <property type="entry name" value="Pili_assmbl_chaperone_C"/>
</dbReference>
<evidence type="ECO:0000256" key="4">
    <source>
        <dbReference type="ARBA" id="ARBA00022764"/>
    </source>
</evidence>
<organism evidence="9 10">
    <name type="scientific">Serratia oryzae</name>
    <dbReference type="NCBI Taxonomy" id="2034155"/>
    <lineage>
        <taxon>Bacteria</taxon>
        <taxon>Pseudomonadati</taxon>
        <taxon>Pseudomonadota</taxon>
        <taxon>Gammaproteobacteria</taxon>
        <taxon>Enterobacterales</taxon>
        <taxon>Yersiniaceae</taxon>
        <taxon>Serratia</taxon>
    </lineage>
</organism>
<dbReference type="EMBL" id="MOXD01000003">
    <property type="protein sequence ID" value="OMQ24526.1"/>
    <property type="molecule type" value="Genomic_DNA"/>
</dbReference>
<evidence type="ECO:0000259" key="8">
    <source>
        <dbReference type="Pfam" id="PF02753"/>
    </source>
</evidence>
<proteinExistence type="inferred from homology"/>
<dbReference type="GO" id="GO:0030288">
    <property type="term" value="C:outer membrane-bounded periplasmic space"/>
    <property type="evidence" value="ECO:0007669"/>
    <property type="project" value="InterPro"/>
</dbReference>
<evidence type="ECO:0000256" key="1">
    <source>
        <dbReference type="ARBA" id="ARBA00004418"/>
    </source>
</evidence>
<dbReference type="STRING" id="2034155.BMI79_06770"/>
<dbReference type="SUPFAM" id="SSF49354">
    <property type="entry name" value="PapD-like"/>
    <property type="match status" value="1"/>
</dbReference>
<keyword evidence="5" id="KW-0143">Chaperone</keyword>
<dbReference type="InterPro" id="IPR013783">
    <property type="entry name" value="Ig-like_fold"/>
</dbReference>
<dbReference type="InterPro" id="IPR050643">
    <property type="entry name" value="Periplasmic_pilus_chap"/>
</dbReference>
<evidence type="ECO:0000256" key="3">
    <source>
        <dbReference type="ARBA" id="ARBA00022729"/>
    </source>
</evidence>
<name>A0A1S8CL16_9GAMM</name>
<feature type="domain" description="Pili assembly chaperone N-terminal" evidence="7">
    <location>
        <begin position="30"/>
        <end position="154"/>
    </location>
</feature>
<evidence type="ECO:0000256" key="6">
    <source>
        <dbReference type="SAM" id="SignalP"/>
    </source>
</evidence>
<keyword evidence="4" id="KW-0574">Periplasm</keyword>
<dbReference type="AlphaFoldDB" id="A0A1S8CL16"/>
<protein>
    <submittedName>
        <fullName evidence="9">Pilus assembly protein PapD</fullName>
    </submittedName>
</protein>
<evidence type="ECO:0000259" key="7">
    <source>
        <dbReference type="Pfam" id="PF00345"/>
    </source>
</evidence>